<evidence type="ECO:0000256" key="4">
    <source>
        <dbReference type="ARBA" id="ARBA00022527"/>
    </source>
</evidence>
<dbReference type="GO" id="GO:0005524">
    <property type="term" value="F:ATP binding"/>
    <property type="evidence" value="ECO:0007669"/>
    <property type="project" value="UniProtKB-UniRule"/>
</dbReference>
<feature type="compositionally biased region" description="Polar residues" evidence="13">
    <location>
        <begin position="1"/>
        <end position="11"/>
    </location>
</feature>
<gene>
    <name evidence="15" type="ORF">HHI36_020601</name>
</gene>
<dbReference type="InterPro" id="IPR033931">
    <property type="entry name" value="PDK1-typ_PH"/>
</dbReference>
<dbReference type="PROSITE" id="PS00107">
    <property type="entry name" value="PROTEIN_KINASE_ATP"/>
    <property type="match status" value="1"/>
</dbReference>
<feature type="domain" description="Protein kinase" evidence="14">
    <location>
        <begin position="30"/>
        <end position="304"/>
    </location>
</feature>
<sequence length="500" mass="58140">MNSCCDQNHSLNLKMPQPQNEDRKKIPRDYYFLKILGEGSFSTVYLTVEAESKKEYAIKVLRKRQIIRENKMEYVNREKKSLLKLGGSDPSSRFFVHLYATFQDSEHLYFVLTYARNGELLDYLARQKTFKIEWVKYYAAELLLALEFMKVKHIIHRDLKPENILFDRKWHILITDFGSSKIVGEPDVLKKSDDTNCRRRKNSFVGTAQYVSPEVLHGEETSYSSDLWAFGCIIYQMISGQTPFRAASEYLIFQKITNLDYQFPEEFDQSAKDLVEKLINLVPEKRLGALDGTSYTSIREHEFFKNTNWDDLGPAPISSEGCDELDNLVIPNNLKPGLTDEITTQLHLNMLSSPSSVEVVVHTPPVRKKSEPNRKLTDLSEEEIGERLELQKNDEYCKFVEGNLILKKGFLEKKKGTFGFARKRMFLLTFGPHLYYVDPNSMTLKGEVPFSEGMKTEAKNFKVFYIHTPNRIYYLEDTTGYALEWCKAIDEVVNYYFPKN</sequence>
<feature type="region of interest" description="Disordered" evidence="13">
    <location>
        <begin position="1"/>
        <end position="22"/>
    </location>
</feature>
<dbReference type="EC" id="2.7.11.1" evidence="2"/>
<evidence type="ECO:0000256" key="12">
    <source>
        <dbReference type="RuleBase" id="RU000304"/>
    </source>
</evidence>
<dbReference type="PROSITE" id="PS50011">
    <property type="entry name" value="PROTEIN_KINASE_DOM"/>
    <property type="match status" value="1"/>
</dbReference>
<comment type="catalytic activity">
    <reaction evidence="9">
        <text>L-threonyl-[protein] + ATP = O-phospho-L-threonyl-[protein] + ADP + H(+)</text>
        <dbReference type="Rhea" id="RHEA:46608"/>
        <dbReference type="Rhea" id="RHEA-COMP:11060"/>
        <dbReference type="Rhea" id="RHEA-COMP:11605"/>
        <dbReference type="ChEBI" id="CHEBI:15378"/>
        <dbReference type="ChEBI" id="CHEBI:30013"/>
        <dbReference type="ChEBI" id="CHEBI:30616"/>
        <dbReference type="ChEBI" id="CHEBI:61977"/>
        <dbReference type="ChEBI" id="CHEBI:456216"/>
        <dbReference type="EC" id="2.7.11.1"/>
    </reaction>
</comment>
<comment type="catalytic activity">
    <reaction evidence="10">
        <text>L-seryl-[protein] + ATP = O-phospho-L-seryl-[protein] + ADP + H(+)</text>
        <dbReference type="Rhea" id="RHEA:17989"/>
        <dbReference type="Rhea" id="RHEA-COMP:9863"/>
        <dbReference type="Rhea" id="RHEA-COMP:11604"/>
        <dbReference type="ChEBI" id="CHEBI:15378"/>
        <dbReference type="ChEBI" id="CHEBI:29999"/>
        <dbReference type="ChEBI" id="CHEBI:30616"/>
        <dbReference type="ChEBI" id="CHEBI:83421"/>
        <dbReference type="ChEBI" id="CHEBI:456216"/>
        <dbReference type="EC" id="2.7.11.1"/>
    </reaction>
</comment>
<evidence type="ECO:0000313" key="15">
    <source>
        <dbReference type="EMBL" id="KAL3275860.1"/>
    </source>
</evidence>
<dbReference type="PROSITE" id="PS00108">
    <property type="entry name" value="PROTEIN_KINASE_ST"/>
    <property type="match status" value="1"/>
</dbReference>
<keyword evidence="4 12" id="KW-0723">Serine/threonine-protein kinase</keyword>
<keyword evidence="8 11" id="KW-0067">ATP-binding</keyword>
<dbReference type="Gene3D" id="2.30.29.30">
    <property type="entry name" value="Pleckstrin-homology domain (PH domain)/Phosphotyrosine-binding domain (PTB)"/>
    <property type="match status" value="1"/>
</dbReference>
<dbReference type="SMART" id="SM00220">
    <property type="entry name" value="S_TKc"/>
    <property type="match status" value="1"/>
</dbReference>
<evidence type="ECO:0000256" key="3">
    <source>
        <dbReference type="ARBA" id="ARBA00018538"/>
    </source>
</evidence>
<dbReference type="SUPFAM" id="SSF50729">
    <property type="entry name" value="PH domain-like"/>
    <property type="match status" value="1"/>
</dbReference>
<evidence type="ECO:0000256" key="5">
    <source>
        <dbReference type="ARBA" id="ARBA00022679"/>
    </source>
</evidence>
<organism evidence="15 16">
    <name type="scientific">Cryptolaemus montrouzieri</name>
    <dbReference type="NCBI Taxonomy" id="559131"/>
    <lineage>
        <taxon>Eukaryota</taxon>
        <taxon>Metazoa</taxon>
        <taxon>Ecdysozoa</taxon>
        <taxon>Arthropoda</taxon>
        <taxon>Hexapoda</taxon>
        <taxon>Insecta</taxon>
        <taxon>Pterygota</taxon>
        <taxon>Neoptera</taxon>
        <taxon>Endopterygota</taxon>
        <taxon>Coleoptera</taxon>
        <taxon>Polyphaga</taxon>
        <taxon>Cucujiformia</taxon>
        <taxon>Coccinelloidea</taxon>
        <taxon>Coccinellidae</taxon>
        <taxon>Scymninae</taxon>
        <taxon>Scymnini</taxon>
        <taxon>Cryptolaemus</taxon>
    </lineage>
</organism>
<keyword evidence="6 11" id="KW-0547">Nucleotide-binding</keyword>
<dbReference type="InterPro" id="IPR050236">
    <property type="entry name" value="Ser_Thr_kinase_AGC"/>
</dbReference>
<proteinExistence type="inferred from homology"/>
<accession>A0ABD2NBH0</accession>
<evidence type="ECO:0000256" key="9">
    <source>
        <dbReference type="ARBA" id="ARBA00047899"/>
    </source>
</evidence>
<evidence type="ECO:0000256" key="11">
    <source>
        <dbReference type="PROSITE-ProRule" id="PRU10141"/>
    </source>
</evidence>
<dbReference type="Pfam" id="PF00069">
    <property type="entry name" value="Pkinase"/>
    <property type="match status" value="1"/>
</dbReference>
<dbReference type="InterPro" id="IPR011009">
    <property type="entry name" value="Kinase-like_dom_sf"/>
</dbReference>
<dbReference type="PANTHER" id="PTHR24356:SF163">
    <property type="entry name" value="3-PHOSPHOINOSITIDE-DEPENDENT PROTEIN KINASE 1-RELATED"/>
    <property type="match status" value="1"/>
</dbReference>
<dbReference type="InterPro" id="IPR008271">
    <property type="entry name" value="Ser/Thr_kinase_AS"/>
</dbReference>
<evidence type="ECO:0000256" key="13">
    <source>
        <dbReference type="SAM" id="MobiDB-lite"/>
    </source>
</evidence>
<evidence type="ECO:0000256" key="1">
    <source>
        <dbReference type="ARBA" id="ARBA00010006"/>
    </source>
</evidence>
<dbReference type="Proteomes" id="UP001516400">
    <property type="component" value="Unassembled WGS sequence"/>
</dbReference>
<evidence type="ECO:0000256" key="10">
    <source>
        <dbReference type="ARBA" id="ARBA00048679"/>
    </source>
</evidence>
<name>A0ABD2NBH0_9CUCU</name>
<comment type="caution">
    <text evidence="15">The sequence shown here is derived from an EMBL/GenBank/DDBJ whole genome shotgun (WGS) entry which is preliminary data.</text>
</comment>
<dbReference type="CDD" id="cd05581">
    <property type="entry name" value="STKc_PDK1"/>
    <property type="match status" value="1"/>
</dbReference>
<dbReference type="GO" id="GO:0004674">
    <property type="term" value="F:protein serine/threonine kinase activity"/>
    <property type="evidence" value="ECO:0007669"/>
    <property type="project" value="UniProtKB-KW"/>
</dbReference>
<dbReference type="InterPro" id="IPR039046">
    <property type="entry name" value="PDPK1"/>
</dbReference>
<evidence type="ECO:0000256" key="7">
    <source>
        <dbReference type="ARBA" id="ARBA00022777"/>
    </source>
</evidence>
<evidence type="ECO:0000256" key="8">
    <source>
        <dbReference type="ARBA" id="ARBA00022840"/>
    </source>
</evidence>
<reference evidence="15 16" key="1">
    <citation type="journal article" date="2021" name="BMC Biol.">
        <title>Horizontally acquired antibacterial genes associated with adaptive radiation of ladybird beetles.</title>
        <authorList>
            <person name="Li H.S."/>
            <person name="Tang X.F."/>
            <person name="Huang Y.H."/>
            <person name="Xu Z.Y."/>
            <person name="Chen M.L."/>
            <person name="Du X.Y."/>
            <person name="Qiu B.Y."/>
            <person name="Chen P.T."/>
            <person name="Zhang W."/>
            <person name="Slipinski A."/>
            <person name="Escalona H.E."/>
            <person name="Waterhouse R.M."/>
            <person name="Zwick A."/>
            <person name="Pang H."/>
        </authorList>
    </citation>
    <scope>NUCLEOTIDE SEQUENCE [LARGE SCALE GENOMIC DNA]</scope>
    <source>
        <strain evidence="15">SYSU2018</strain>
    </source>
</reference>
<feature type="binding site" evidence="11">
    <location>
        <position position="59"/>
    </location>
    <ligand>
        <name>ATP</name>
        <dbReference type="ChEBI" id="CHEBI:30616"/>
    </ligand>
</feature>
<dbReference type="SUPFAM" id="SSF56112">
    <property type="entry name" value="Protein kinase-like (PK-like)"/>
    <property type="match status" value="1"/>
</dbReference>
<dbReference type="InterPro" id="IPR000719">
    <property type="entry name" value="Prot_kinase_dom"/>
</dbReference>
<dbReference type="PANTHER" id="PTHR24356">
    <property type="entry name" value="SERINE/THREONINE-PROTEIN KINASE"/>
    <property type="match status" value="1"/>
</dbReference>
<evidence type="ECO:0000313" key="16">
    <source>
        <dbReference type="Proteomes" id="UP001516400"/>
    </source>
</evidence>
<evidence type="ECO:0000256" key="2">
    <source>
        <dbReference type="ARBA" id="ARBA00012513"/>
    </source>
</evidence>
<dbReference type="InterPro" id="IPR011993">
    <property type="entry name" value="PH-like_dom_sf"/>
</dbReference>
<evidence type="ECO:0000256" key="6">
    <source>
        <dbReference type="ARBA" id="ARBA00022741"/>
    </source>
</evidence>
<keyword evidence="5" id="KW-0808">Transferase</keyword>
<dbReference type="AlphaFoldDB" id="A0ABD2NBH0"/>
<dbReference type="CDD" id="cd01262">
    <property type="entry name" value="PH_PDK1"/>
    <property type="match status" value="1"/>
</dbReference>
<dbReference type="Pfam" id="PF14593">
    <property type="entry name" value="PH_3"/>
    <property type="match status" value="1"/>
</dbReference>
<dbReference type="Gene3D" id="3.30.200.20">
    <property type="entry name" value="Phosphorylase Kinase, domain 1"/>
    <property type="match status" value="1"/>
</dbReference>
<keyword evidence="16" id="KW-1185">Reference proteome</keyword>
<dbReference type="FunFam" id="1.10.510.10:FF:000534">
    <property type="entry name" value="Serine/threonine-protein kinase PKH2"/>
    <property type="match status" value="1"/>
</dbReference>
<keyword evidence="7" id="KW-0418">Kinase</keyword>
<evidence type="ECO:0000259" key="14">
    <source>
        <dbReference type="PROSITE" id="PS50011"/>
    </source>
</evidence>
<dbReference type="InterPro" id="IPR017441">
    <property type="entry name" value="Protein_kinase_ATP_BS"/>
</dbReference>
<protein>
    <recommendedName>
        <fullName evidence="3">3-phosphoinositide-dependent protein kinase 1</fullName>
        <ecNumber evidence="2">2.7.11.1</ecNumber>
    </recommendedName>
</protein>
<comment type="similarity">
    <text evidence="1">Belongs to the protein kinase superfamily. AGC Ser/Thr protein kinase family. PDPK1 subfamily.</text>
</comment>
<dbReference type="Gene3D" id="1.10.510.10">
    <property type="entry name" value="Transferase(Phosphotransferase) domain 1"/>
    <property type="match status" value="1"/>
</dbReference>
<dbReference type="EMBL" id="JABFTP020000083">
    <property type="protein sequence ID" value="KAL3275860.1"/>
    <property type="molecule type" value="Genomic_DNA"/>
</dbReference>